<evidence type="ECO:0000256" key="6">
    <source>
        <dbReference type="ARBA" id="ARBA00023136"/>
    </source>
</evidence>
<keyword evidence="10" id="KW-1185">Reference proteome</keyword>
<keyword evidence="4" id="KW-1134">Transmembrane beta strand</keyword>
<protein>
    <submittedName>
        <fullName evidence="9">TolC family protein</fullName>
    </submittedName>
</protein>
<evidence type="ECO:0000256" key="5">
    <source>
        <dbReference type="ARBA" id="ARBA00022692"/>
    </source>
</evidence>
<comment type="subcellular location">
    <subcellularLocation>
        <location evidence="1">Cell outer membrane</location>
    </subcellularLocation>
</comment>
<sequence>MTMKKVFVLLAIFCSTQAFSQKPINRLTYSEVIELAREQSPQAILAKHRFRAAYWEYRTFIAEFRPAVTLRGTVPQFTRSLVRYQNPDGTYQYIEENSNTTSLGLSITQNIGLTGGQVFINSNLERTDILGSNSSTSYLSSPVSIGFSQPLFALNQLKWSKKIEPLKYEEAKRTFIQSLETISIEATRLFFDLAMAQQNLETAKLNYSNTDTLYKIAQGRYNIGTIAENELLQMELSFLNAGNALSEAEVDLLLKKNRLKSYLGLNDDYDLEIILPDSIPNFDVDFDRVLTLSKENNPQILNFQRQLIEADMNVAQAKAERGLNANLFASFGLTQRASDLHNAYVDPLDQQSVRIGLTIPILDWGLGKGKVKMAQSNREVIRTTIEQSVTDFEQDVFLKVMQFNRQDDQVAIAKKADLVSQNRYEVTKQRFLIGKIDVLTLNVAQTERDQAKQKFISTLSSYWQSYYQIRRLTLFDLEKDAPITTDFELLLK</sequence>
<keyword evidence="7" id="KW-0998">Cell outer membrane</keyword>
<dbReference type="SUPFAM" id="SSF56954">
    <property type="entry name" value="Outer membrane efflux proteins (OEP)"/>
    <property type="match status" value="1"/>
</dbReference>
<evidence type="ECO:0000256" key="2">
    <source>
        <dbReference type="ARBA" id="ARBA00007613"/>
    </source>
</evidence>
<dbReference type="AlphaFoldDB" id="A0A7D3XJT6"/>
<keyword evidence="3" id="KW-0813">Transport</keyword>
<feature type="chain" id="PRO_5029679920" evidence="8">
    <location>
        <begin position="21"/>
        <end position="492"/>
    </location>
</feature>
<evidence type="ECO:0000313" key="9">
    <source>
        <dbReference type="EMBL" id="QKG79210.1"/>
    </source>
</evidence>
<evidence type="ECO:0000256" key="7">
    <source>
        <dbReference type="ARBA" id="ARBA00023237"/>
    </source>
</evidence>
<accession>A0A7D3XJT6</accession>
<dbReference type="EMBL" id="CP041345">
    <property type="protein sequence ID" value="QKG79210.1"/>
    <property type="molecule type" value="Genomic_DNA"/>
</dbReference>
<dbReference type="KEGG" id="ttz:FHG85_02670"/>
<dbReference type="InterPro" id="IPR051906">
    <property type="entry name" value="TolC-like"/>
</dbReference>
<name>A0A7D3XJT6_9BACT</name>
<dbReference type="GO" id="GO:0009279">
    <property type="term" value="C:cell outer membrane"/>
    <property type="evidence" value="ECO:0007669"/>
    <property type="project" value="UniProtKB-SubCell"/>
</dbReference>
<evidence type="ECO:0000256" key="8">
    <source>
        <dbReference type="SAM" id="SignalP"/>
    </source>
</evidence>
<keyword evidence="5" id="KW-0812">Transmembrane</keyword>
<dbReference type="GO" id="GO:0015288">
    <property type="term" value="F:porin activity"/>
    <property type="evidence" value="ECO:0007669"/>
    <property type="project" value="TreeGrafter"/>
</dbReference>
<dbReference type="GO" id="GO:0015562">
    <property type="term" value="F:efflux transmembrane transporter activity"/>
    <property type="evidence" value="ECO:0007669"/>
    <property type="project" value="InterPro"/>
</dbReference>
<evidence type="ECO:0000256" key="4">
    <source>
        <dbReference type="ARBA" id="ARBA00022452"/>
    </source>
</evidence>
<dbReference type="RefSeq" id="WP_173072753.1">
    <property type="nucleotide sequence ID" value="NZ_CP041345.1"/>
</dbReference>
<dbReference type="PANTHER" id="PTHR30026:SF20">
    <property type="entry name" value="OUTER MEMBRANE PROTEIN TOLC"/>
    <property type="match status" value="1"/>
</dbReference>
<dbReference type="Gene3D" id="1.20.1600.10">
    <property type="entry name" value="Outer membrane efflux proteins (OEP)"/>
    <property type="match status" value="1"/>
</dbReference>
<dbReference type="Pfam" id="PF02321">
    <property type="entry name" value="OEP"/>
    <property type="match status" value="2"/>
</dbReference>
<proteinExistence type="inferred from homology"/>
<keyword evidence="8" id="KW-0732">Signal</keyword>
<dbReference type="GO" id="GO:1990281">
    <property type="term" value="C:efflux pump complex"/>
    <property type="evidence" value="ECO:0007669"/>
    <property type="project" value="TreeGrafter"/>
</dbReference>
<evidence type="ECO:0000256" key="3">
    <source>
        <dbReference type="ARBA" id="ARBA00022448"/>
    </source>
</evidence>
<comment type="similarity">
    <text evidence="2">Belongs to the outer membrane factor (OMF) (TC 1.B.17) family.</text>
</comment>
<evidence type="ECO:0000313" key="10">
    <source>
        <dbReference type="Proteomes" id="UP000500961"/>
    </source>
</evidence>
<gene>
    <name evidence="9" type="ORF">FHG85_02670</name>
</gene>
<organism evidence="9 10">
    <name type="scientific">Tenuifilum thalassicum</name>
    <dbReference type="NCBI Taxonomy" id="2590900"/>
    <lineage>
        <taxon>Bacteria</taxon>
        <taxon>Pseudomonadati</taxon>
        <taxon>Bacteroidota</taxon>
        <taxon>Bacteroidia</taxon>
        <taxon>Bacteroidales</taxon>
        <taxon>Tenuifilaceae</taxon>
        <taxon>Tenuifilum</taxon>
    </lineage>
</organism>
<dbReference type="InterPro" id="IPR003423">
    <property type="entry name" value="OMP_efflux"/>
</dbReference>
<reference evidence="9 10" key="1">
    <citation type="submission" date="2019-07" db="EMBL/GenBank/DDBJ databases">
        <title>Thalassofilum flectens gen. nov., sp. nov., a novel moderate thermophilic anaerobe from a shallow sea hot spring in Kunashir Island (Russia), representing a new family in the order Bacteroidales, and proposal of Thalassofilacea fam. nov.</title>
        <authorList>
            <person name="Kochetkova T.V."/>
            <person name="Podosokorskaya O.A."/>
            <person name="Novikov A."/>
            <person name="Elcheninov A.G."/>
            <person name="Toshchakov S.V."/>
            <person name="Kublanov I.V."/>
        </authorList>
    </citation>
    <scope>NUCLEOTIDE SEQUENCE [LARGE SCALE GENOMIC DNA]</scope>
    <source>
        <strain evidence="9 10">38-H</strain>
    </source>
</reference>
<dbReference type="Proteomes" id="UP000500961">
    <property type="component" value="Chromosome"/>
</dbReference>
<keyword evidence="6" id="KW-0472">Membrane</keyword>
<feature type="signal peptide" evidence="8">
    <location>
        <begin position="1"/>
        <end position="20"/>
    </location>
</feature>
<dbReference type="PANTHER" id="PTHR30026">
    <property type="entry name" value="OUTER MEMBRANE PROTEIN TOLC"/>
    <property type="match status" value="1"/>
</dbReference>
<evidence type="ECO:0000256" key="1">
    <source>
        <dbReference type="ARBA" id="ARBA00004442"/>
    </source>
</evidence>